<sequence length="955" mass="108678">MKEDVIGMNPSHKFLLWDQTMMIFILFRSCLELPLSMAVLTGKCQVTEGWLKPHTAEPLSLCPSALDTGLVVLCSNITSLPADLAPVPEQVNTLCLSGNINVLYKGVFLTFPELRYLSITMNVSVISPMAFLGLDKLQHLSIHHIDVGCSNVSLPAEVFQPLHQLQMLDMKGVCLAGQKGVAFPSQLQSFSVSSCSLEHFSELFSIFPSLRSVPQVTVNNCKMEGMPYSLSSKQHRNRPILAVSSSWPQEDRMNPEAQKGDLLQSLSLSQSPLALSELLALEIEALDSLSLDRTNPPNETQAYSFCVLATRFSLRSLTFSHNYYKSFIGEKLSDCHSLKNLGLEGNELENVDSFLLYKLPQLLFLDLSENHLHWDLCPAGYKTINFSSSLQVLDFSGNNGSTLPASAFSCLPYLQELSFNRCGLEKIDPLAFSGFNSLKVLNLRENHINYLPLDSFSNLPLLTTLDLRDNNVERFARRVFQNLTFLRDLQIGSYDTLPEIYLSVPNVTTFGVETYLLISFHSMVTTAFASVQNMSLSGCYNFLKAEKNLFFPSVQMLHWEPALHECQSSQPFHQHFPLLEKFIYKHHIDGGLFSSKNFNLSHLSRLRILEVHNLPEDNYSPEEAQYYFMDLPSLEVLKVVNSNLRYISAAFFHRKNNLRNLVLEKENFLALDSDIQYQIEVHTLPHYLHFSNVTFRCDCSSAWIIGWATNMKGIYVSGLEQADCLDVTWWRHNRQKFVAFVEQNCSENAGFLLFIATFSFLFFFISLPLLNATCGSDFLFLVYMLRAWWKGLLDRNKDRRFEFDAFVSYSSQDQEWVLQHLVPNLEQNGPPFLNLCLHNRDFVVGKAVVDNIIESLYSSRKTICVISHNALGSHWCSLELSLATYRLMAEQEDTLILLFVEHVSRNQLTAYHRLAKMVKRNTYLDWPKEPAAQAAFWDKMRGILGQHQANGHEAM</sequence>
<protein>
    <submittedName>
        <fullName evidence="1">Uncharacterized protein</fullName>
    </submittedName>
</protein>
<dbReference type="EMBL" id="CM037628">
    <property type="protein sequence ID" value="KAH7996654.1"/>
    <property type="molecule type" value="Genomic_DNA"/>
</dbReference>
<organism evidence="1 2">
    <name type="scientific">Sphaerodactylus townsendi</name>
    <dbReference type="NCBI Taxonomy" id="933632"/>
    <lineage>
        <taxon>Eukaryota</taxon>
        <taxon>Metazoa</taxon>
        <taxon>Chordata</taxon>
        <taxon>Craniata</taxon>
        <taxon>Vertebrata</taxon>
        <taxon>Euteleostomi</taxon>
        <taxon>Lepidosauria</taxon>
        <taxon>Squamata</taxon>
        <taxon>Bifurcata</taxon>
        <taxon>Gekkota</taxon>
        <taxon>Sphaerodactylidae</taxon>
        <taxon>Sphaerodactylus</taxon>
    </lineage>
</organism>
<reference evidence="1" key="1">
    <citation type="submission" date="2021-08" db="EMBL/GenBank/DDBJ databases">
        <title>The first chromosome-level gecko genome reveals the dynamic sex chromosomes of Neotropical dwarf geckos (Sphaerodactylidae: Sphaerodactylus).</title>
        <authorList>
            <person name="Pinto B.J."/>
            <person name="Keating S.E."/>
            <person name="Gamble T."/>
        </authorList>
    </citation>
    <scope>NUCLEOTIDE SEQUENCE</scope>
    <source>
        <strain evidence="1">TG3544</strain>
    </source>
</reference>
<evidence type="ECO:0000313" key="2">
    <source>
        <dbReference type="Proteomes" id="UP000827872"/>
    </source>
</evidence>
<proteinExistence type="predicted"/>
<gene>
    <name evidence="1" type="ORF">K3G42_009099</name>
</gene>
<comment type="caution">
    <text evidence="1">The sequence shown here is derived from an EMBL/GenBank/DDBJ whole genome shotgun (WGS) entry which is preliminary data.</text>
</comment>
<name>A0ACB8EUM3_9SAUR</name>
<dbReference type="Proteomes" id="UP000827872">
    <property type="component" value="Linkage Group LG15"/>
</dbReference>
<evidence type="ECO:0000313" key="1">
    <source>
        <dbReference type="EMBL" id="KAH7996654.1"/>
    </source>
</evidence>
<keyword evidence="2" id="KW-1185">Reference proteome</keyword>
<accession>A0ACB8EUM3</accession>